<proteinExistence type="predicted"/>
<organism evidence="1 2">
    <name type="scientific">Stylosanthes scabra</name>
    <dbReference type="NCBI Taxonomy" id="79078"/>
    <lineage>
        <taxon>Eukaryota</taxon>
        <taxon>Viridiplantae</taxon>
        <taxon>Streptophyta</taxon>
        <taxon>Embryophyta</taxon>
        <taxon>Tracheophyta</taxon>
        <taxon>Spermatophyta</taxon>
        <taxon>Magnoliopsida</taxon>
        <taxon>eudicotyledons</taxon>
        <taxon>Gunneridae</taxon>
        <taxon>Pentapetalae</taxon>
        <taxon>rosids</taxon>
        <taxon>fabids</taxon>
        <taxon>Fabales</taxon>
        <taxon>Fabaceae</taxon>
        <taxon>Papilionoideae</taxon>
        <taxon>50 kb inversion clade</taxon>
        <taxon>dalbergioids sensu lato</taxon>
        <taxon>Dalbergieae</taxon>
        <taxon>Pterocarpus clade</taxon>
        <taxon>Stylosanthes</taxon>
    </lineage>
</organism>
<sequence>VRHRTTARDRKIPSIERYVTEEEGSSATAATPSYFRFSVAILRTPPMKELSPVVGPRLPSPVYREGEGTTNSRCRSRMWWLNTVVPPVGTSSVRLRLFRLIESASMVEESNIDLSCSTWPNCHLQLMEIQQRQGPHRDNLDCIQANHSNAIGITLARSLLVIVGFD</sequence>
<gene>
    <name evidence="1" type="ORF">PIB30_038158</name>
</gene>
<name>A0ABU6XF82_9FABA</name>
<protein>
    <submittedName>
        <fullName evidence="1">Uncharacterized protein</fullName>
    </submittedName>
</protein>
<comment type="caution">
    <text evidence="1">The sequence shown here is derived from an EMBL/GenBank/DDBJ whole genome shotgun (WGS) entry which is preliminary data.</text>
</comment>
<dbReference type="Proteomes" id="UP001341840">
    <property type="component" value="Unassembled WGS sequence"/>
</dbReference>
<reference evidence="1 2" key="1">
    <citation type="journal article" date="2023" name="Plants (Basel)">
        <title>Bridging the Gap: Combining Genomics and Transcriptomics Approaches to Understand Stylosanthes scabra, an Orphan Legume from the Brazilian Caatinga.</title>
        <authorList>
            <person name="Ferreira-Neto J.R.C."/>
            <person name="da Silva M.D."/>
            <person name="Binneck E."/>
            <person name="de Melo N.F."/>
            <person name="da Silva R.H."/>
            <person name="de Melo A.L.T.M."/>
            <person name="Pandolfi V."/>
            <person name="Bustamante F.O."/>
            <person name="Brasileiro-Vidal A.C."/>
            <person name="Benko-Iseppon A.M."/>
        </authorList>
    </citation>
    <scope>NUCLEOTIDE SEQUENCE [LARGE SCALE GENOMIC DNA]</scope>
    <source>
        <tissue evidence="1">Leaves</tissue>
    </source>
</reference>
<evidence type="ECO:0000313" key="1">
    <source>
        <dbReference type="EMBL" id="MED6195470.1"/>
    </source>
</evidence>
<evidence type="ECO:0000313" key="2">
    <source>
        <dbReference type="Proteomes" id="UP001341840"/>
    </source>
</evidence>
<accession>A0ABU6XF82</accession>
<keyword evidence="2" id="KW-1185">Reference proteome</keyword>
<dbReference type="EMBL" id="JASCZI010211644">
    <property type="protein sequence ID" value="MED6195470.1"/>
    <property type="molecule type" value="Genomic_DNA"/>
</dbReference>
<feature type="non-terminal residue" evidence="1">
    <location>
        <position position="1"/>
    </location>
</feature>